<feature type="transmembrane region" description="Helical" evidence="1">
    <location>
        <begin position="75"/>
        <end position="94"/>
    </location>
</feature>
<organism evidence="2 3">
    <name type="scientific">Chryseobacterium nematophagum</name>
    <dbReference type="NCBI Taxonomy" id="2305228"/>
    <lineage>
        <taxon>Bacteria</taxon>
        <taxon>Pseudomonadati</taxon>
        <taxon>Bacteroidota</taxon>
        <taxon>Flavobacteriia</taxon>
        <taxon>Flavobacteriales</taxon>
        <taxon>Weeksellaceae</taxon>
        <taxon>Chryseobacterium group</taxon>
        <taxon>Chryseobacterium</taxon>
    </lineage>
</organism>
<sequence length="99" mass="10688">MKEFRNSAFGLALIIGTPTLAFAQTINLKGPAQQLASEIKGIFPYVAVAIFVVVVLVNLGHFVKDNGDWKKGLTNIVLFALILGFVVGLINYVGNIKLN</sequence>
<evidence type="ECO:0000313" key="2">
    <source>
        <dbReference type="EMBL" id="RNA63944.1"/>
    </source>
</evidence>
<keyword evidence="1" id="KW-0472">Membrane</keyword>
<evidence type="ECO:0000256" key="1">
    <source>
        <dbReference type="SAM" id="Phobius"/>
    </source>
</evidence>
<dbReference type="EMBL" id="QWIU01000001">
    <property type="protein sequence ID" value="RNA63944.1"/>
    <property type="molecule type" value="Genomic_DNA"/>
</dbReference>
<dbReference type="OrthoDB" id="1266316at2"/>
<reference evidence="2 3" key="1">
    <citation type="submission" date="2018-08" db="EMBL/GenBank/DDBJ databases">
        <title>Chryseobacterium nematophagum: a novel matrix digesting pathogen of nematodes.</title>
        <authorList>
            <person name="Page A."/>
            <person name="Roberts M."/>
            <person name="Felix M.-A."/>
            <person name="Weir W."/>
        </authorList>
    </citation>
    <scope>NUCLEOTIDE SEQUENCE [LARGE SCALE GENOMIC DNA]</scope>
    <source>
        <strain evidence="2 3">JUb129</strain>
    </source>
</reference>
<proteinExistence type="predicted"/>
<keyword evidence="1" id="KW-1133">Transmembrane helix</keyword>
<dbReference type="AlphaFoldDB" id="A0A3M7TLA1"/>
<evidence type="ECO:0000313" key="3">
    <source>
        <dbReference type="Proteomes" id="UP000278775"/>
    </source>
</evidence>
<dbReference type="Proteomes" id="UP000278775">
    <property type="component" value="Unassembled WGS sequence"/>
</dbReference>
<comment type="caution">
    <text evidence="2">The sequence shown here is derived from an EMBL/GenBank/DDBJ whole genome shotgun (WGS) entry which is preliminary data.</text>
</comment>
<evidence type="ECO:0008006" key="4">
    <source>
        <dbReference type="Google" id="ProtNLM"/>
    </source>
</evidence>
<gene>
    <name evidence="2" type="ORF">D1631_00085</name>
</gene>
<dbReference type="RefSeq" id="WP_122634715.1">
    <property type="nucleotide sequence ID" value="NZ_QWIU01000001.1"/>
</dbReference>
<protein>
    <recommendedName>
        <fullName evidence="4">DUF4134 domain-containing protein</fullName>
    </recommendedName>
</protein>
<keyword evidence="1" id="KW-0812">Transmembrane</keyword>
<feature type="transmembrane region" description="Helical" evidence="1">
    <location>
        <begin position="42"/>
        <end position="63"/>
    </location>
</feature>
<name>A0A3M7TLA1_9FLAO</name>
<accession>A0A3M7TLA1</accession>